<accession>A0A2N3R7Y7</accession>
<feature type="compositionally biased region" description="Basic and acidic residues" evidence="2">
    <location>
        <begin position="376"/>
        <end position="432"/>
    </location>
</feature>
<proteinExistence type="predicted"/>
<dbReference type="PANTHER" id="PTHR15073">
    <property type="entry name" value="MICROTUBULE-ASSOCIATED PROTEIN"/>
    <property type="match status" value="1"/>
</dbReference>
<keyword evidence="1" id="KW-0175">Coiled coil</keyword>
<gene>
    <name evidence="5" type="ORF">CQR50_0710</name>
</gene>
<dbReference type="AlphaFoldDB" id="A0A2N3R7Y7"/>
<dbReference type="Pfam" id="PF20234">
    <property type="entry name" value="DUF6591"/>
    <property type="match status" value="1"/>
</dbReference>
<feature type="region of interest" description="Disordered" evidence="2">
    <location>
        <begin position="256"/>
        <end position="279"/>
    </location>
</feature>
<comment type="caution">
    <text evidence="5">The sequence shown here is derived from an EMBL/GenBank/DDBJ whole genome shotgun (WGS) entry which is preliminary data.</text>
</comment>
<feature type="domain" description="DUF6591" evidence="4">
    <location>
        <begin position="282"/>
        <end position="526"/>
    </location>
</feature>
<keyword evidence="3" id="KW-0812">Transmembrane</keyword>
<evidence type="ECO:0000256" key="1">
    <source>
        <dbReference type="ARBA" id="ARBA00023054"/>
    </source>
</evidence>
<dbReference type="InterPro" id="IPR046526">
    <property type="entry name" value="DUF6591"/>
</dbReference>
<feature type="transmembrane region" description="Helical" evidence="3">
    <location>
        <begin position="231"/>
        <end position="252"/>
    </location>
</feature>
<dbReference type="EMBL" id="PCHH01000001">
    <property type="protein sequence ID" value="PKV05455.1"/>
    <property type="molecule type" value="Genomic_DNA"/>
</dbReference>
<dbReference type="Proteomes" id="UP000233762">
    <property type="component" value="Unassembled WGS sequence"/>
</dbReference>
<evidence type="ECO:0000313" key="5">
    <source>
        <dbReference type="EMBL" id="PKV05455.1"/>
    </source>
</evidence>
<reference evidence="5 6" key="1">
    <citation type="submission" date="2017-10" db="EMBL/GenBank/DDBJ databases">
        <title>Bifidobacterium genomics.</title>
        <authorList>
            <person name="Lugli G.A."/>
            <person name="Milani C."/>
            <person name="Mancabelli L."/>
        </authorList>
    </citation>
    <scope>NUCLEOTIDE SEQUENCE [LARGE SCALE GENOMIC DNA]</scope>
    <source>
        <strain evidence="5 6">1520B</strain>
    </source>
</reference>
<feature type="compositionally biased region" description="Low complexity" evidence="2">
    <location>
        <begin position="260"/>
        <end position="279"/>
    </location>
</feature>
<feature type="region of interest" description="Disordered" evidence="2">
    <location>
        <begin position="376"/>
        <end position="445"/>
    </location>
</feature>
<sequence>MSTPNPTPQPGRQTYMAPVADVYAAMVQMLGFNASFDLVHQDEQSHAVTFSAPNLNGLFTAKVVSGETAASSAVEMTAPIDAGETAQQLVMKFYKDLGDQLMAQTAVQATSAQTTVMSPPTQQTEAVPPVPAANTAHDASHDGQNTPAEPGDHRASKNTFMAMLTDSNPGKTSAMAVVALAVAAAFLIFGFVALGVHPPIALCIIFAVIAAVLCVVAYLKTQPGKEHGRLFTAIAAGATVIGLVLSLVGAAGGKQESQPSVAASPSSSASSSASSSSKESRCQSFSWPASGAAAKIPAPKATKAMDVYEFAASYSLTACDVTASDFEDYVNELRGKGFTVGLAKSSDTFTAENAAGDKVMVMHNPKEDTMSISIESKEDADQEAQRKAEEEAAKQAEEQKKAEEAQKKAEEERKRQEEEQKRIQEEEAKKQQEAQNQAQSGGVTPAVKEAMDSYESFMNKYCDFMEKYTADGAPTSMLADYLKMMSEYSETTKKLDDMDQSTWTDADMQYYLEVMNRVNQRLASVS</sequence>
<protein>
    <submittedName>
        <fullName evidence="5">Actin</fullName>
    </submittedName>
</protein>
<keyword evidence="3" id="KW-0472">Membrane</keyword>
<keyword evidence="3" id="KW-1133">Transmembrane helix</keyword>
<dbReference type="InterPro" id="IPR051483">
    <property type="entry name" value="MAP7_domain-containing"/>
</dbReference>
<feature type="transmembrane region" description="Helical" evidence="3">
    <location>
        <begin position="199"/>
        <end position="219"/>
    </location>
</feature>
<evidence type="ECO:0000256" key="3">
    <source>
        <dbReference type="SAM" id="Phobius"/>
    </source>
</evidence>
<feature type="transmembrane region" description="Helical" evidence="3">
    <location>
        <begin position="173"/>
        <end position="193"/>
    </location>
</feature>
<organism evidence="5 6">
    <name type="scientific">Bifidobacterium pseudolongum subsp. globosum</name>
    <dbReference type="NCBI Taxonomy" id="1690"/>
    <lineage>
        <taxon>Bacteria</taxon>
        <taxon>Bacillati</taxon>
        <taxon>Actinomycetota</taxon>
        <taxon>Actinomycetes</taxon>
        <taxon>Bifidobacteriales</taxon>
        <taxon>Bifidobacteriaceae</taxon>
        <taxon>Bifidobacterium</taxon>
    </lineage>
</organism>
<feature type="region of interest" description="Disordered" evidence="2">
    <location>
        <begin position="117"/>
        <end position="154"/>
    </location>
</feature>
<dbReference type="PANTHER" id="PTHR15073:SF1">
    <property type="entry name" value="RETICULOCYTE-BINDING PROTEIN HOMOLOG 2A"/>
    <property type="match status" value="1"/>
</dbReference>
<evidence type="ECO:0000313" key="6">
    <source>
        <dbReference type="Proteomes" id="UP000233762"/>
    </source>
</evidence>
<evidence type="ECO:0000256" key="2">
    <source>
        <dbReference type="SAM" id="MobiDB-lite"/>
    </source>
</evidence>
<name>A0A2N3R7Y7_9BIFI</name>
<evidence type="ECO:0000259" key="4">
    <source>
        <dbReference type="Pfam" id="PF20234"/>
    </source>
</evidence>